<dbReference type="InterPro" id="IPR019775">
    <property type="entry name" value="WD40_repeat_CS"/>
</dbReference>
<feature type="repeat" description="WD" evidence="3">
    <location>
        <begin position="375"/>
        <end position="415"/>
    </location>
</feature>
<dbReference type="Pfam" id="PF25178">
    <property type="entry name" value="Beta-prop_WDR41"/>
    <property type="match status" value="1"/>
</dbReference>
<organism evidence="4 5">
    <name type="scientific">Geotrypetes seraphini</name>
    <name type="common">Gaboon caecilian</name>
    <name type="synonym">Caecilia seraphini</name>
    <dbReference type="NCBI Taxonomy" id="260995"/>
    <lineage>
        <taxon>Eukaryota</taxon>
        <taxon>Metazoa</taxon>
        <taxon>Chordata</taxon>
        <taxon>Craniata</taxon>
        <taxon>Vertebrata</taxon>
        <taxon>Euteleostomi</taxon>
        <taxon>Amphibia</taxon>
        <taxon>Gymnophiona</taxon>
        <taxon>Geotrypetes</taxon>
    </lineage>
</organism>
<dbReference type="InterPro" id="IPR020472">
    <property type="entry name" value="WD40_PAC1"/>
</dbReference>
<dbReference type="Proteomes" id="UP000515159">
    <property type="component" value="Chromosome 1"/>
</dbReference>
<name>A0A6P8QDF9_GEOSA</name>
<dbReference type="SUPFAM" id="SSF50978">
    <property type="entry name" value="WD40 repeat-like"/>
    <property type="match status" value="1"/>
</dbReference>
<reference evidence="5" key="1">
    <citation type="submission" date="2025-08" db="UniProtKB">
        <authorList>
            <consortium name="RefSeq"/>
        </authorList>
    </citation>
    <scope>IDENTIFICATION</scope>
</reference>
<dbReference type="PROSITE" id="PS50294">
    <property type="entry name" value="WD_REPEATS_REGION"/>
    <property type="match status" value="1"/>
</dbReference>
<dbReference type="InParanoid" id="A0A6P8QDF9"/>
<dbReference type="InterPro" id="IPR040102">
    <property type="entry name" value="WDR41"/>
</dbReference>
<evidence type="ECO:0000313" key="4">
    <source>
        <dbReference type="Proteomes" id="UP000515159"/>
    </source>
</evidence>
<dbReference type="SMART" id="SM00320">
    <property type="entry name" value="WD40"/>
    <property type="match status" value="6"/>
</dbReference>
<dbReference type="PROSITE" id="PS00678">
    <property type="entry name" value="WD_REPEATS_1"/>
    <property type="match status" value="1"/>
</dbReference>
<evidence type="ECO:0000313" key="5">
    <source>
        <dbReference type="RefSeq" id="XP_033785273.1"/>
    </source>
</evidence>
<dbReference type="InterPro" id="IPR036322">
    <property type="entry name" value="WD40_repeat_dom_sf"/>
</dbReference>
<proteinExistence type="predicted"/>
<dbReference type="GO" id="GO:0005765">
    <property type="term" value="C:lysosomal membrane"/>
    <property type="evidence" value="ECO:0007669"/>
    <property type="project" value="TreeGrafter"/>
</dbReference>
<sequence length="515" mass="58137">MTFRLRLRSRKSRLLVYSVFETAGSGVVSCRQLGAPVCSSFALIGRKEWPKPLLLVALMLRWLLGSREQQGQQEKSPVQTIGEEQTHNPYTELQVLKAHHDIVRFLVKIDDYRFASAGDDGIVYLWDVQTGERLFEFLGHTQQITAIAVFPSSDTSGEPNPLILTASSDKTVIIWDCDSGRQVQQISDFHSTVKCLAVLQRLDLWLTGGSELRLWNRKLELVSETSHFTDSGISTMIELPKNCIAAAIGKDLIIFKLLIPTDESDNWDIHEVKCLSAHQDNIRSLVNVNELTFASGSLVGELIVWDALDWTVLAYECSFWDTSSHHESMQEIKLQKQNEISVQHFTTDGKCVFAAIGRGIYVYNLEVKRVIAYQRTAHDSSVLHIAKLPNRQIISCSEDGSVRIWEIRERKHFSAEAVSTGFFNVWGFGKAGKQPSQTLKKMQDNAVQSSVELIGDLIGHSSAVQMFLYFPEHGLVTCSADHLIILWKDGERESRLRSLNLFEKLEENGSLLPRF</sequence>
<dbReference type="CTD" id="55255"/>
<evidence type="ECO:0000256" key="1">
    <source>
        <dbReference type="ARBA" id="ARBA00022574"/>
    </source>
</evidence>
<dbReference type="OrthoDB" id="273067at2759"/>
<dbReference type="AlphaFoldDB" id="A0A6P8QDF9"/>
<accession>A0A6P8QDF9</accession>
<feature type="repeat" description="WD" evidence="3">
    <location>
        <begin position="96"/>
        <end position="136"/>
    </location>
</feature>
<dbReference type="PANTHER" id="PTHR22805">
    <property type="entry name" value="WDR41-RELATED"/>
    <property type="match status" value="1"/>
</dbReference>
<keyword evidence="4" id="KW-1185">Reference proteome</keyword>
<evidence type="ECO:0000256" key="2">
    <source>
        <dbReference type="ARBA" id="ARBA00022737"/>
    </source>
</evidence>
<protein>
    <submittedName>
        <fullName evidence="5">WD repeat-containing protein 41</fullName>
    </submittedName>
</protein>
<dbReference type="PANTHER" id="PTHR22805:SF2">
    <property type="entry name" value="WD REPEAT-CONTAINING PROTEIN 41"/>
    <property type="match status" value="1"/>
</dbReference>
<dbReference type="PROSITE" id="PS50082">
    <property type="entry name" value="WD_REPEATS_2"/>
    <property type="match status" value="3"/>
</dbReference>
<keyword evidence="1 3" id="KW-0853">WD repeat</keyword>
<keyword evidence="2" id="KW-0677">Repeat</keyword>
<dbReference type="Gene3D" id="2.130.10.10">
    <property type="entry name" value="YVTN repeat-like/Quinoprotein amine dehydrogenase"/>
    <property type="match status" value="2"/>
</dbReference>
<dbReference type="GO" id="GO:0010506">
    <property type="term" value="P:regulation of autophagy"/>
    <property type="evidence" value="ECO:0007669"/>
    <property type="project" value="InterPro"/>
</dbReference>
<dbReference type="RefSeq" id="XP_033785273.1">
    <property type="nucleotide sequence ID" value="XM_033929382.1"/>
</dbReference>
<dbReference type="FunCoup" id="A0A6P8QDF9">
    <property type="interactions" value="1246"/>
</dbReference>
<gene>
    <name evidence="5" type="primary">WDR41</name>
</gene>
<dbReference type="KEGG" id="gsh:117353443"/>
<dbReference type="GeneID" id="117353443"/>
<feature type="repeat" description="WD" evidence="3">
    <location>
        <begin position="137"/>
        <end position="185"/>
    </location>
</feature>
<dbReference type="InterPro" id="IPR015943">
    <property type="entry name" value="WD40/YVTN_repeat-like_dom_sf"/>
</dbReference>
<evidence type="ECO:0000256" key="3">
    <source>
        <dbReference type="PROSITE-ProRule" id="PRU00221"/>
    </source>
</evidence>
<dbReference type="InterPro" id="IPR001680">
    <property type="entry name" value="WD40_rpt"/>
</dbReference>
<dbReference type="PRINTS" id="PR00320">
    <property type="entry name" value="GPROTEINBRPT"/>
</dbReference>